<dbReference type="SUPFAM" id="SSF54285">
    <property type="entry name" value="MoaD/ThiS"/>
    <property type="match status" value="1"/>
</dbReference>
<evidence type="ECO:0000256" key="4">
    <source>
        <dbReference type="ARBA" id="ARBA00024200"/>
    </source>
</evidence>
<keyword evidence="3" id="KW-0501">Molybdenum cofactor biosynthesis</keyword>
<sequence length="81" mass="8661">MITVKTFAQVRELSGCGQLQVPFEAGLDVASLILRLQQQSPAWHDALEGTVLCAVNQTLCDSSALLNENDEVAFFPPVTGG</sequence>
<dbReference type="AlphaFoldDB" id="A0A346NN23"/>
<dbReference type="CDD" id="cd00754">
    <property type="entry name" value="Ubl_MoaD"/>
    <property type="match status" value="1"/>
</dbReference>
<name>A0A346NN23_9ALTE</name>
<evidence type="ECO:0000256" key="5">
    <source>
        <dbReference type="ARBA" id="ARBA00024247"/>
    </source>
</evidence>
<evidence type="ECO:0000313" key="6">
    <source>
        <dbReference type="EMBL" id="AXR06930.1"/>
    </source>
</evidence>
<proteinExistence type="inferred from homology"/>
<dbReference type="KEGG" id="salm:D0Y50_11550"/>
<dbReference type="RefSeq" id="WP_108567140.1">
    <property type="nucleotide sequence ID" value="NZ_CP031769.1"/>
</dbReference>
<keyword evidence="7" id="KW-1185">Reference proteome</keyword>
<comment type="pathway">
    <text evidence="1">Cofactor biosynthesis; molybdopterin biosynthesis.</text>
</comment>
<evidence type="ECO:0000256" key="1">
    <source>
        <dbReference type="ARBA" id="ARBA00005046"/>
    </source>
</evidence>
<dbReference type="GO" id="GO:1990133">
    <property type="term" value="C:molybdopterin adenylyltransferase complex"/>
    <property type="evidence" value="ECO:0007669"/>
    <property type="project" value="TreeGrafter"/>
</dbReference>
<dbReference type="InterPro" id="IPR016155">
    <property type="entry name" value="Mopterin_synth/thiamin_S_b"/>
</dbReference>
<dbReference type="UniPathway" id="UPA00344"/>
<dbReference type="OrthoDB" id="9801945at2"/>
<evidence type="ECO:0000256" key="3">
    <source>
        <dbReference type="ARBA" id="ARBA00023150"/>
    </source>
</evidence>
<dbReference type="EMBL" id="CP031769">
    <property type="protein sequence ID" value="AXR06930.1"/>
    <property type="molecule type" value="Genomic_DNA"/>
</dbReference>
<dbReference type="Pfam" id="PF02597">
    <property type="entry name" value="ThiS"/>
    <property type="match status" value="1"/>
</dbReference>
<protein>
    <recommendedName>
        <fullName evidence="5">Molybdopterin synthase sulfur carrier subunit</fullName>
    </recommendedName>
</protein>
<dbReference type="InterPro" id="IPR003749">
    <property type="entry name" value="ThiS/MoaD-like"/>
</dbReference>
<dbReference type="Proteomes" id="UP000262073">
    <property type="component" value="Chromosome"/>
</dbReference>
<dbReference type="InterPro" id="IPR044672">
    <property type="entry name" value="MOCS2A"/>
</dbReference>
<gene>
    <name evidence="6" type="ORF">D0Y50_11550</name>
</gene>
<dbReference type="Gene3D" id="3.10.20.30">
    <property type="match status" value="1"/>
</dbReference>
<keyword evidence="2" id="KW-0547">Nucleotide-binding</keyword>
<dbReference type="GO" id="GO:0000166">
    <property type="term" value="F:nucleotide binding"/>
    <property type="evidence" value="ECO:0007669"/>
    <property type="project" value="UniProtKB-KW"/>
</dbReference>
<evidence type="ECO:0000313" key="7">
    <source>
        <dbReference type="Proteomes" id="UP000262073"/>
    </source>
</evidence>
<accession>A0A346NN23</accession>
<dbReference type="FunFam" id="3.10.20.30:FF:000010">
    <property type="entry name" value="Molybdopterin synthase sulfur carrier subunit"/>
    <property type="match status" value="1"/>
</dbReference>
<dbReference type="GO" id="GO:0006777">
    <property type="term" value="P:Mo-molybdopterin cofactor biosynthetic process"/>
    <property type="evidence" value="ECO:0007669"/>
    <property type="project" value="UniProtKB-KW"/>
</dbReference>
<reference evidence="6 7" key="1">
    <citation type="submission" date="2018-08" db="EMBL/GenBank/DDBJ databases">
        <title>Salinimonas sediminis sp. nov., a piezophilic bacterium isolated from a deep-sea sediment sample from the New Britain Trench.</title>
        <authorList>
            <person name="Cao J."/>
        </authorList>
    </citation>
    <scope>NUCLEOTIDE SEQUENCE [LARGE SCALE GENOMIC DNA]</scope>
    <source>
        <strain evidence="6 7">N102</strain>
    </source>
</reference>
<dbReference type="PANTHER" id="PTHR33359">
    <property type="entry name" value="MOLYBDOPTERIN SYNTHASE SULFUR CARRIER SUBUNIT"/>
    <property type="match status" value="1"/>
</dbReference>
<evidence type="ECO:0000256" key="2">
    <source>
        <dbReference type="ARBA" id="ARBA00022741"/>
    </source>
</evidence>
<dbReference type="PANTHER" id="PTHR33359:SF1">
    <property type="entry name" value="MOLYBDOPTERIN SYNTHASE SULFUR CARRIER SUBUNIT"/>
    <property type="match status" value="1"/>
</dbReference>
<organism evidence="6 7">
    <name type="scientific">Salinimonas sediminis</name>
    <dbReference type="NCBI Taxonomy" id="2303538"/>
    <lineage>
        <taxon>Bacteria</taxon>
        <taxon>Pseudomonadati</taxon>
        <taxon>Pseudomonadota</taxon>
        <taxon>Gammaproteobacteria</taxon>
        <taxon>Alteromonadales</taxon>
        <taxon>Alteromonadaceae</taxon>
        <taxon>Alteromonas/Salinimonas group</taxon>
        <taxon>Salinimonas</taxon>
    </lineage>
</organism>
<comment type="similarity">
    <text evidence="4">Belongs to the MoaD family.</text>
</comment>
<dbReference type="InterPro" id="IPR012675">
    <property type="entry name" value="Beta-grasp_dom_sf"/>
</dbReference>